<dbReference type="HAMAP" id="MF_02065">
    <property type="entry name" value="MltG"/>
    <property type="match status" value="1"/>
</dbReference>
<evidence type="ECO:0000313" key="9">
    <source>
        <dbReference type="EMBL" id="SIS70459.1"/>
    </source>
</evidence>
<keyword evidence="4 7" id="KW-0472">Membrane</keyword>
<dbReference type="EC" id="4.2.2.29" evidence="7"/>
<reference evidence="10" key="1">
    <citation type="submission" date="2017-01" db="EMBL/GenBank/DDBJ databases">
        <authorList>
            <person name="Varghese N."/>
            <person name="Submissions S."/>
        </authorList>
    </citation>
    <scope>NUCLEOTIDE SEQUENCE [LARGE SCALE GENOMIC DNA]</scope>
    <source>
        <strain evidence="10">DSM 24913</strain>
    </source>
</reference>
<dbReference type="Pfam" id="PF02618">
    <property type="entry name" value="YceG"/>
    <property type="match status" value="1"/>
</dbReference>
<comment type="function">
    <text evidence="7">Functions as a peptidoglycan terminase that cleaves nascent peptidoglycan strands endolytically to terminate their elongation.</text>
</comment>
<accession>A0A1N7L9E9</accession>
<sequence length="350" mass="39063">MMLKRLMLAMIALLVLAGLILGSVGYLWLSQKNLNQTSVVVVIEKGQSLNSMAQQWEDQGWLRSALRLKVAARLTGGARDVRAGEFIIPPGLSSLTILPYLAEAQTRTYRVSLIEGRRLSAALEALSQAEYLQQDLGALTAERVSDYLGLTVHAEAQLYPDTYVYHRNQPVSEIITQAHERLNRVLKEEWQARDANLPYTSPYEALVMASIIEKETGVASERRVIAGVFVRRLQKNMRLETDPTVIYGLGESFDGNLTRAHLRDRSNPYNTYRNKGLPPGPIALAGREAIRAALNPAEGTELFFVARGDGSHYFSSTLEEHNKAVRRYQLSRRSDYRSAPTAEQSSGETD</sequence>
<feature type="compositionally biased region" description="Polar residues" evidence="8">
    <location>
        <begin position="341"/>
        <end position="350"/>
    </location>
</feature>
<keyword evidence="2 7" id="KW-0812">Transmembrane</keyword>
<evidence type="ECO:0000256" key="4">
    <source>
        <dbReference type="ARBA" id="ARBA00023136"/>
    </source>
</evidence>
<dbReference type="OrthoDB" id="9814591at2"/>
<dbReference type="PANTHER" id="PTHR30518">
    <property type="entry name" value="ENDOLYTIC MUREIN TRANSGLYCOSYLASE"/>
    <property type="match status" value="1"/>
</dbReference>
<keyword evidence="5 7" id="KW-0456">Lyase</keyword>
<dbReference type="STRING" id="484498.SAMN05421686_103364"/>
<dbReference type="FunFam" id="3.30.160.60:FF:000242">
    <property type="entry name" value="Endolytic murein transglycosylase"/>
    <property type="match status" value="1"/>
</dbReference>
<evidence type="ECO:0000256" key="7">
    <source>
        <dbReference type="HAMAP-Rule" id="MF_02065"/>
    </source>
</evidence>
<dbReference type="AlphaFoldDB" id="A0A1N7L9E9"/>
<keyword evidence="1 7" id="KW-1003">Cell membrane</keyword>
<name>A0A1N7L9E9_9GAMM</name>
<dbReference type="CDD" id="cd08010">
    <property type="entry name" value="MltG_like"/>
    <property type="match status" value="1"/>
</dbReference>
<protein>
    <recommendedName>
        <fullName evidence="7">Endolytic murein transglycosylase</fullName>
        <ecNumber evidence="7">4.2.2.29</ecNumber>
    </recommendedName>
    <alternativeName>
        <fullName evidence="7">Peptidoglycan lytic transglycosylase</fullName>
    </alternativeName>
    <alternativeName>
        <fullName evidence="7">Peptidoglycan polymerization terminase</fullName>
    </alternativeName>
</protein>
<dbReference type="GO" id="GO:0009252">
    <property type="term" value="P:peptidoglycan biosynthetic process"/>
    <property type="evidence" value="ECO:0007669"/>
    <property type="project" value="UniProtKB-UniRule"/>
</dbReference>
<comment type="catalytic activity">
    <reaction evidence="7">
        <text>a peptidoglycan chain = a peptidoglycan chain with N-acetyl-1,6-anhydromuramyl-[peptide] at the reducing end + a peptidoglycan chain with N-acetylglucosamine at the non-reducing end.</text>
        <dbReference type="EC" id="4.2.2.29"/>
    </reaction>
</comment>
<gene>
    <name evidence="7" type="primary">mltG</name>
    <name evidence="9" type="ORF">SAMN05421686_103364</name>
</gene>
<dbReference type="Gene3D" id="3.30.160.60">
    <property type="entry name" value="Classic Zinc Finger"/>
    <property type="match status" value="1"/>
</dbReference>
<dbReference type="Proteomes" id="UP000185639">
    <property type="component" value="Unassembled WGS sequence"/>
</dbReference>
<keyword evidence="3 7" id="KW-1133">Transmembrane helix</keyword>
<keyword evidence="6 7" id="KW-0961">Cell wall biogenesis/degradation</keyword>
<keyword evidence="7" id="KW-0997">Cell inner membrane</keyword>
<proteinExistence type="inferred from homology"/>
<evidence type="ECO:0000256" key="2">
    <source>
        <dbReference type="ARBA" id="ARBA00022692"/>
    </source>
</evidence>
<dbReference type="Gene3D" id="3.30.1490.480">
    <property type="entry name" value="Endolytic murein transglycosylase"/>
    <property type="match status" value="1"/>
</dbReference>
<feature type="site" description="Important for catalytic activity" evidence="7">
    <location>
        <position position="215"/>
    </location>
</feature>
<evidence type="ECO:0000256" key="1">
    <source>
        <dbReference type="ARBA" id="ARBA00022475"/>
    </source>
</evidence>
<evidence type="ECO:0000313" key="10">
    <source>
        <dbReference type="Proteomes" id="UP000185639"/>
    </source>
</evidence>
<comment type="similarity">
    <text evidence="7">Belongs to the transglycosylase MltG family.</text>
</comment>
<dbReference type="InterPro" id="IPR003770">
    <property type="entry name" value="MLTG-like"/>
</dbReference>
<dbReference type="GO" id="GO:0071555">
    <property type="term" value="P:cell wall organization"/>
    <property type="evidence" value="ECO:0007669"/>
    <property type="project" value="UniProtKB-KW"/>
</dbReference>
<dbReference type="RefSeq" id="WP_084188719.1">
    <property type="nucleotide sequence ID" value="NZ_FTOH01000003.1"/>
</dbReference>
<dbReference type="GO" id="GO:0005886">
    <property type="term" value="C:plasma membrane"/>
    <property type="evidence" value="ECO:0007669"/>
    <property type="project" value="UniProtKB-UniRule"/>
</dbReference>
<feature type="region of interest" description="Disordered" evidence="8">
    <location>
        <begin position="328"/>
        <end position="350"/>
    </location>
</feature>
<evidence type="ECO:0000256" key="5">
    <source>
        <dbReference type="ARBA" id="ARBA00023239"/>
    </source>
</evidence>
<dbReference type="EMBL" id="FTOH01000003">
    <property type="protein sequence ID" value="SIS70459.1"/>
    <property type="molecule type" value="Genomic_DNA"/>
</dbReference>
<dbReference type="GO" id="GO:0008932">
    <property type="term" value="F:lytic endotransglycosylase activity"/>
    <property type="evidence" value="ECO:0007669"/>
    <property type="project" value="UniProtKB-UniRule"/>
</dbReference>
<evidence type="ECO:0000256" key="8">
    <source>
        <dbReference type="SAM" id="MobiDB-lite"/>
    </source>
</evidence>
<keyword evidence="10" id="KW-1185">Reference proteome</keyword>
<dbReference type="PANTHER" id="PTHR30518:SF2">
    <property type="entry name" value="ENDOLYTIC MUREIN TRANSGLYCOSYLASE"/>
    <property type="match status" value="1"/>
</dbReference>
<organism evidence="9 10">
    <name type="scientific">Thalassolituus maritimus</name>
    <dbReference type="NCBI Taxonomy" id="484498"/>
    <lineage>
        <taxon>Bacteria</taxon>
        <taxon>Pseudomonadati</taxon>
        <taxon>Pseudomonadota</taxon>
        <taxon>Gammaproteobacteria</taxon>
        <taxon>Oceanospirillales</taxon>
        <taxon>Oceanospirillaceae</taxon>
        <taxon>Thalassolituus</taxon>
    </lineage>
</organism>
<dbReference type="NCBIfam" id="TIGR00247">
    <property type="entry name" value="endolytic transglycosylase MltG"/>
    <property type="match status" value="1"/>
</dbReference>
<evidence type="ECO:0000256" key="3">
    <source>
        <dbReference type="ARBA" id="ARBA00022989"/>
    </source>
</evidence>
<evidence type="ECO:0000256" key="6">
    <source>
        <dbReference type="ARBA" id="ARBA00023316"/>
    </source>
</evidence>